<evidence type="ECO:0000313" key="2">
    <source>
        <dbReference type="Proteomes" id="UP001429580"/>
    </source>
</evidence>
<accession>A0ABX0V385</accession>
<reference evidence="1 2" key="1">
    <citation type="submission" date="2020-03" db="EMBL/GenBank/DDBJ databases">
        <title>Genomic Encyclopedia of Type Strains, Phase IV (KMG-IV): sequencing the most valuable type-strain genomes for metagenomic binning, comparative biology and taxonomic classification.</title>
        <authorList>
            <person name="Goeker M."/>
        </authorList>
    </citation>
    <scope>NUCLEOTIDE SEQUENCE [LARGE SCALE GENOMIC DNA]</scope>
    <source>
        <strain evidence="1 2">DSM 103870</strain>
    </source>
</reference>
<proteinExistence type="predicted"/>
<organism evidence="1 2">
    <name type="scientific">Pseudochelatococcus lubricantis</name>
    <dbReference type="NCBI Taxonomy" id="1538102"/>
    <lineage>
        <taxon>Bacteria</taxon>
        <taxon>Pseudomonadati</taxon>
        <taxon>Pseudomonadota</taxon>
        <taxon>Alphaproteobacteria</taxon>
        <taxon>Hyphomicrobiales</taxon>
        <taxon>Chelatococcaceae</taxon>
        <taxon>Pseudochelatococcus</taxon>
    </lineage>
</organism>
<evidence type="ECO:0000313" key="1">
    <source>
        <dbReference type="EMBL" id="NIJ59009.1"/>
    </source>
</evidence>
<name>A0ABX0V385_9HYPH</name>
<dbReference type="Proteomes" id="UP001429580">
    <property type="component" value="Unassembled WGS sequence"/>
</dbReference>
<comment type="caution">
    <text evidence="1">The sequence shown here is derived from an EMBL/GenBank/DDBJ whole genome shotgun (WGS) entry which is preliminary data.</text>
</comment>
<keyword evidence="2" id="KW-1185">Reference proteome</keyword>
<dbReference type="RefSeq" id="WP_166953986.1">
    <property type="nucleotide sequence ID" value="NZ_JAASQI010000007.1"/>
</dbReference>
<protein>
    <submittedName>
        <fullName evidence="1">Uncharacterized protein</fullName>
    </submittedName>
</protein>
<dbReference type="EMBL" id="JAASQI010000007">
    <property type="protein sequence ID" value="NIJ59009.1"/>
    <property type="molecule type" value="Genomic_DNA"/>
</dbReference>
<gene>
    <name evidence="1" type="ORF">FHS82_002864</name>
</gene>
<sequence length="95" mass="9868">MSQENYRWNGYGPGQGQRIDALDVLEGVLKDGFSVSNLTRIARASGSNFWVGAAIGAGLVVLARRPEVRAAVSGVFRGEAAPAAAPSRDAPPSAN</sequence>